<evidence type="ECO:0000256" key="2">
    <source>
        <dbReference type="ARBA" id="ARBA00024867"/>
    </source>
</evidence>
<keyword evidence="3" id="KW-0597">Phosphoprotein</keyword>
<dbReference type="Proteomes" id="UP000189933">
    <property type="component" value="Unassembled WGS sequence"/>
</dbReference>
<evidence type="ECO:0000259" key="4">
    <source>
        <dbReference type="PROSITE" id="PS50110"/>
    </source>
</evidence>
<protein>
    <recommendedName>
        <fullName evidence="1">Stage 0 sporulation protein A homolog</fullName>
    </recommendedName>
</protein>
<dbReference type="RefSeq" id="WP_078665515.1">
    <property type="nucleotide sequence ID" value="NZ_FUXM01000014.1"/>
</dbReference>
<evidence type="ECO:0000259" key="5">
    <source>
        <dbReference type="PROSITE" id="PS50930"/>
    </source>
</evidence>
<dbReference type="PROSITE" id="PS50930">
    <property type="entry name" value="HTH_LYTTR"/>
    <property type="match status" value="1"/>
</dbReference>
<dbReference type="InterPro" id="IPR011006">
    <property type="entry name" value="CheY-like_superfamily"/>
</dbReference>
<dbReference type="EMBL" id="FUXM01000014">
    <property type="protein sequence ID" value="SJZ96086.1"/>
    <property type="molecule type" value="Genomic_DNA"/>
</dbReference>
<evidence type="ECO:0000256" key="3">
    <source>
        <dbReference type="PROSITE-ProRule" id="PRU00169"/>
    </source>
</evidence>
<dbReference type="Pfam" id="PF00072">
    <property type="entry name" value="Response_reg"/>
    <property type="match status" value="1"/>
</dbReference>
<dbReference type="AlphaFoldDB" id="A0A1T4PXN0"/>
<accession>A0A1T4PXN0</accession>
<sequence length="252" mass="29271">MKIRVLIVDDELPARQELKFLLKDYPEIEVAGEADSGQEALELAQQLEPELVFLDIQLHDMSGLEVAKFLARLVPRTRVIFVTAYDQYAIEAFELHALDYLLKPVNKIRLQKTIQEWKNIKAVNEHYQILKETIEHLQKGKKTKIPAIKDGRILLINQEDILYIKAEGRNAVVRVEGHDFPTNFSLYEIAQKLNQDSFLKVHRSYIVNLEAIVEIVPWFKGTYNLIFRDKEAEVVPVSRSYVNEFREKLGLV</sequence>
<evidence type="ECO:0000313" key="7">
    <source>
        <dbReference type="Proteomes" id="UP000189933"/>
    </source>
</evidence>
<organism evidence="6 7">
    <name type="scientific">Carboxydocella sporoproducens DSM 16521</name>
    <dbReference type="NCBI Taxonomy" id="1121270"/>
    <lineage>
        <taxon>Bacteria</taxon>
        <taxon>Bacillati</taxon>
        <taxon>Bacillota</taxon>
        <taxon>Clostridia</taxon>
        <taxon>Eubacteriales</taxon>
        <taxon>Clostridiales Family XVI. Incertae Sedis</taxon>
        <taxon>Carboxydocella</taxon>
    </lineage>
</organism>
<comment type="function">
    <text evidence="2">May play the central regulatory role in sporulation. It may be an element of the effector pathway responsible for the activation of sporulation genes in response to nutritional stress. Spo0A may act in concert with spo0H (a sigma factor) to control the expression of some genes that are critical to the sporulation process.</text>
</comment>
<dbReference type="InterPro" id="IPR046947">
    <property type="entry name" value="LytR-like"/>
</dbReference>
<dbReference type="PANTHER" id="PTHR37299:SF1">
    <property type="entry name" value="STAGE 0 SPORULATION PROTEIN A HOMOLOG"/>
    <property type="match status" value="1"/>
</dbReference>
<dbReference type="InterPro" id="IPR007492">
    <property type="entry name" value="LytTR_DNA-bd_dom"/>
</dbReference>
<dbReference type="Gene3D" id="3.40.50.2300">
    <property type="match status" value="1"/>
</dbReference>
<dbReference type="InterPro" id="IPR001789">
    <property type="entry name" value="Sig_transdc_resp-reg_receiver"/>
</dbReference>
<dbReference type="OrthoDB" id="9809318at2"/>
<dbReference type="PROSITE" id="PS50110">
    <property type="entry name" value="RESPONSE_REGULATORY"/>
    <property type="match status" value="1"/>
</dbReference>
<dbReference type="Pfam" id="PF04397">
    <property type="entry name" value="LytTR"/>
    <property type="match status" value="1"/>
</dbReference>
<proteinExistence type="predicted"/>
<dbReference type="SMART" id="SM00850">
    <property type="entry name" value="LytTR"/>
    <property type="match status" value="1"/>
</dbReference>
<dbReference type="GO" id="GO:0000156">
    <property type="term" value="F:phosphorelay response regulator activity"/>
    <property type="evidence" value="ECO:0007669"/>
    <property type="project" value="InterPro"/>
</dbReference>
<name>A0A1T4PXN0_9FIRM</name>
<reference evidence="7" key="1">
    <citation type="submission" date="2017-02" db="EMBL/GenBank/DDBJ databases">
        <authorList>
            <person name="Varghese N."/>
            <person name="Submissions S."/>
        </authorList>
    </citation>
    <scope>NUCLEOTIDE SEQUENCE [LARGE SCALE GENOMIC DNA]</scope>
    <source>
        <strain evidence="7">DSM 16521</strain>
    </source>
</reference>
<dbReference type="SUPFAM" id="SSF52172">
    <property type="entry name" value="CheY-like"/>
    <property type="match status" value="1"/>
</dbReference>
<dbReference type="GO" id="GO:0003677">
    <property type="term" value="F:DNA binding"/>
    <property type="evidence" value="ECO:0007669"/>
    <property type="project" value="InterPro"/>
</dbReference>
<dbReference type="PANTHER" id="PTHR37299">
    <property type="entry name" value="TRANSCRIPTIONAL REGULATOR-RELATED"/>
    <property type="match status" value="1"/>
</dbReference>
<feature type="domain" description="HTH LytTR-type" evidence="5">
    <location>
        <begin position="145"/>
        <end position="251"/>
    </location>
</feature>
<evidence type="ECO:0000256" key="1">
    <source>
        <dbReference type="ARBA" id="ARBA00018672"/>
    </source>
</evidence>
<keyword evidence="7" id="KW-1185">Reference proteome</keyword>
<feature type="domain" description="Response regulatory" evidence="4">
    <location>
        <begin position="4"/>
        <end position="118"/>
    </location>
</feature>
<dbReference type="Gene3D" id="2.40.50.40">
    <property type="match status" value="1"/>
</dbReference>
<feature type="modified residue" description="4-aspartylphosphate" evidence="3">
    <location>
        <position position="55"/>
    </location>
</feature>
<gene>
    <name evidence="6" type="ORF">SAMN02745885_01446</name>
</gene>
<dbReference type="Gene3D" id="2.20.25.10">
    <property type="match status" value="1"/>
</dbReference>
<dbReference type="SMART" id="SM00448">
    <property type="entry name" value="REC"/>
    <property type="match status" value="1"/>
</dbReference>
<evidence type="ECO:0000313" key="6">
    <source>
        <dbReference type="EMBL" id="SJZ96086.1"/>
    </source>
</evidence>